<feature type="region of interest" description="Disordered" evidence="4">
    <location>
        <begin position="1"/>
        <end position="24"/>
    </location>
</feature>
<dbReference type="SMART" id="SM00345">
    <property type="entry name" value="HTH_GNTR"/>
    <property type="match status" value="1"/>
</dbReference>
<keyword evidence="7" id="KW-1185">Reference proteome</keyword>
<dbReference type="PANTHER" id="PTHR43537">
    <property type="entry name" value="TRANSCRIPTIONAL REGULATOR, GNTR FAMILY"/>
    <property type="match status" value="1"/>
</dbReference>
<evidence type="ECO:0000313" key="6">
    <source>
        <dbReference type="EMBL" id="QEI06976.1"/>
    </source>
</evidence>
<protein>
    <submittedName>
        <fullName evidence="6">FCD domain-containing protein</fullName>
    </submittedName>
</protein>
<dbReference type="Pfam" id="PF07729">
    <property type="entry name" value="FCD"/>
    <property type="match status" value="1"/>
</dbReference>
<dbReference type="Pfam" id="PF00392">
    <property type="entry name" value="GntR"/>
    <property type="match status" value="1"/>
</dbReference>
<evidence type="ECO:0000256" key="1">
    <source>
        <dbReference type="ARBA" id="ARBA00023015"/>
    </source>
</evidence>
<dbReference type="PANTHER" id="PTHR43537:SF5">
    <property type="entry name" value="UXU OPERON TRANSCRIPTIONAL REGULATOR"/>
    <property type="match status" value="1"/>
</dbReference>
<dbReference type="OrthoDB" id="5296437at2"/>
<dbReference type="InterPro" id="IPR008920">
    <property type="entry name" value="TF_FadR/GntR_C"/>
</dbReference>
<dbReference type="SUPFAM" id="SSF48008">
    <property type="entry name" value="GntR ligand-binding domain-like"/>
    <property type="match status" value="1"/>
</dbReference>
<gene>
    <name evidence="6" type="ORF">FXN63_14865</name>
</gene>
<sequence length="255" mass="27989">MSFTRLSRPLSAPATQPFAPLPPFSPQRLPDLIVQRIKQRIASGELGPGDKLPTERTLAAQLQVSRTSLREALGRMASEGYLRMGGRDGIRVCDLSAATVASPLAGLLAADPDRSMDILEVRLALETVATVYAAERATAADHARIRLAFDALQRATVQSTTQSSGPELVHFDLDFHFAIAEATHNVALIHVMHGMHNLILESMQITHRHMNYDTEAERELQSQHEALFVAILRRDPTAARAASDVHLAYVKKLYG</sequence>
<proteinExistence type="predicted"/>
<organism evidence="6 7">
    <name type="scientific">Pigmentiphaga aceris</name>
    <dbReference type="NCBI Taxonomy" id="1940612"/>
    <lineage>
        <taxon>Bacteria</taxon>
        <taxon>Pseudomonadati</taxon>
        <taxon>Pseudomonadota</taxon>
        <taxon>Betaproteobacteria</taxon>
        <taxon>Burkholderiales</taxon>
        <taxon>Alcaligenaceae</taxon>
        <taxon>Pigmentiphaga</taxon>
    </lineage>
</organism>
<keyword evidence="1" id="KW-0805">Transcription regulation</keyword>
<name>A0A5C0AZ66_9BURK</name>
<dbReference type="CDD" id="cd07377">
    <property type="entry name" value="WHTH_GntR"/>
    <property type="match status" value="1"/>
</dbReference>
<evidence type="ECO:0000256" key="4">
    <source>
        <dbReference type="SAM" id="MobiDB-lite"/>
    </source>
</evidence>
<dbReference type="SMART" id="SM00895">
    <property type="entry name" value="FCD"/>
    <property type="match status" value="1"/>
</dbReference>
<dbReference type="AlphaFoldDB" id="A0A5C0AZ66"/>
<dbReference type="InterPro" id="IPR011711">
    <property type="entry name" value="GntR_C"/>
</dbReference>
<dbReference type="PRINTS" id="PR00035">
    <property type="entry name" value="HTHGNTR"/>
</dbReference>
<dbReference type="GO" id="GO:0003700">
    <property type="term" value="F:DNA-binding transcription factor activity"/>
    <property type="evidence" value="ECO:0007669"/>
    <property type="project" value="InterPro"/>
</dbReference>
<dbReference type="KEGG" id="pacr:FXN63_14865"/>
<dbReference type="Gene3D" id="1.20.120.530">
    <property type="entry name" value="GntR ligand-binding domain-like"/>
    <property type="match status" value="1"/>
</dbReference>
<dbReference type="SUPFAM" id="SSF46785">
    <property type="entry name" value="Winged helix' DNA-binding domain"/>
    <property type="match status" value="1"/>
</dbReference>
<feature type="domain" description="HTH gntR-type" evidence="5">
    <location>
        <begin position="27"/>
        <end position="95"/>
    </location>
</feature>
<reference evidence="6 7" key="1">
    <citation type="submission" date="2019-08" db="EMBL/GenBank/DDBJ databases">
        <title>Amphibian skin-associated Pigmentiphaga: genome sequence and occurrence across geography and hosts.</title>
        <authorList>
            <person name="Bletz M.C."/>
            <person name="Bunk B."/>
            <person name="Sproeer C."/>
            <person name="Biwer P."/>
            <person name="Reiter S."/>
            <person name="Rabemananjara F.C.E."/>
            <person name="Schulz S."/>
            <person name="Overmann J."/>
            <person name="Vences M."/>
        </authorList>
    </citation>
    <scope>NUCLEOTIDE SEQUENCE [LARGE SCALE GENOMIC DNA]</scope>
    <source>
        <strain evidence="6 7">Mada1488</strain>
    </source>
</reference>
<evidence type="ECO:0000256" key="3">
    <source>
        <dbReference type="ARBA" id="ARBA00023163"/>
    </source>
</evidence>
<keyword evidence="2" id="KW-0238">DNA-binding</keyword>
<dbReference type="InterPro" id="IPR036390">
    <property type="entry name" value="WH_DNA-bd_sf"/>
</dbReference>
<evidence type="ECO:0000313" key="7">
    <source>
        <dbReference type="Proteomes" id="UP000325161"/>
    </source>
</evidence>
<keyword evidence="3" id="KW-0804">Transcription</keyword>
<dbReference type="RefSeq" id="WP_148816023.1">
    <property type="nucleotide sequence ID" value="NZ_CP043046.1"/>
</dbReference>
<dbReference type="Proteomes" id="UP000325161">
    <property type="component" value="Chromosome"/>
</dbReference>
<dbReference type="PROSITE" id="PS50949">
    <property type="entry name" value="HTH_GNTR"/>
    <property type="match status" value="1"/>
</dbReference>
<dbReference type="GO" id="GO:0003677">
    <property type="term" value="F:DNA binding"/>
    <property type="evidence" value="ECO:0007669"/>
    <property type="project" value="UniProtKB-KW"/>
</dbReference>
<accession>A0A5C0AZ66</accession>
<evidence type="ECO:0000259" key="5">
    <source>
        <dbReference type="PROSITE" id="PS50949"/>
    </source>
</evidence>
<dbReference type="EMBL" id="CP043046">
    <property type="protein sequence ID" value="QEI06976.1"/>
    <property type="molecule type" value="Genomic_DNA"/>
</dbReference>
<dbReference type="InterPro" id="IPR036388">
    <property type="entry name" value="WH-like_DNA-bd_sf"/>
</dbReference>
<evidence type="ECO:0000256" key="2">
    <source>
        <dbReference type="ARBA" id="ARBA00023125"/>
    </source>
</evidence>
<dbReference type="InterPro" id="IPR000524">
    <property type="entry name" value="Tscrpt_reg_HTH_GntR"/>
</dbReference>
<dbReference type="Gene3D" id="1.10.10.10">
    <property type="entry name" value="Winged helix-like DNA-binding domain superfamily/Winged helix DNA-binding domain"/>
    <property type="match status" value="1"/>
</dbReference>